<dbReference type="PROSITE" id="PS50156">
    <property type="entry name" value="SSD"/>
    <property type="match status" value="1"/>
</dbReference>
<keyword evidence="9" id="KW-1185">Reference proteome</keyword>
<dbReference type="Gene3D" id="1.20.1640.10">
    <property type="entry name" value="Multidrug efflux transporter AcrB transmembrane domain"/>
    <property type="match status" value="2"/>
</dbReference>
<evidence type="ECO:0000256" key="3">
    <source>
        <dbReference type="ARBA" id="ARBA00022692"/>
    </source>
</evidence>
<evidence type="ECO:0000256" key="4">
    <source>
        <dbReference type="ARBA" id="ARBA00022989"/>
    </source>
</evidence>
<dbReference type="InterPro" id="IPR004869">
    <property type="entry name" value="MMPL_dom"/>
</dbReference>
<evidence type="ECO:0000313" key="8">
    <source>
        <dbReference type="EMBL" id="UUI64447.1"/>
    </source>
</evidence>
<sequence length="731" mass="75308">MSAAPPRTRSVSQIPLRAARWSATHPWWAIGGWVVFVVVCTSLTVLVPTQAMDDDDYRVGESGRAEAWIEEARLTEADHELVLVTAAGGGDLDPGDADAVAQDLGDALAGQEHVAGVGDAVLAPDGAAAMVAIELAVDADDVSGIQGVVDDVAADHPGLVLAQAGDASVDAAIDERVAQDLAGAEAVALPVTVVLMVLAFGALIAAGIPVLLAATSVLATLGIAAALSHVVPAEPTVTSMIALIGMAVGVDYTLFYLKREREERARGRTTVDAVEIAAATSGHSIVVSGVAVVVSLAALYLLQLAMFDSLATGAIVVVAVAVVGSITVLPALLVTLGRWVDRPRVPLLWRIGRRVGPGGVSRRVLGPVTRRPVVAVVAAGLVCGVVAAPALGLRLHGANLDTLPQDLAEVRTLQQVAATFPSDGSTLDVVVRGAADAQDEVAAALDGLARDALASGRFQDPGAPARAVAADGRTHVLTLAVPLAESDPALDDVVRDLRADLVPAALDGLDVETAVGGGPAYQLDYTQRQSERMPFVIGAVLLLTLVMMAASFRSLPVALISTGLNLLSVGVAFGVLRMVFQEGWLAGPLGFTSPGFVIDWIPLFVMVVLVGLSMDYHVFVLSRVRERVQRGVEPRTAVREGIADSAGVVTSAAAVMVSVFAIFATLSMLELKMMGVVLAVAILVDATLVRLVLLPGILTLLGGRVWPRAARRGTPAVQDATGPAVPAPALT</sequence>
<feature type="transmembrane region" description="Helical" evidence="6">
    <location>
        <begin position="372"/>
        <end position="393"/>
    </location>
</feature>
<keyword evidence="3 6" id="KW-0812">Transmembrane</keyword>
<feature type="transmembrane region" description="Helical" evidence="6">
    <location>
        <begin position="314"/>
        <end position="340"/>
    </location>
</feature>
<gene>
    <name evidence="8" type="ORF">NP075_15190</name>
</gene>
<keyword evidence="5 6" id="KW-0472">Membrane</keyword>
<evidence type="ECO:0000313" key="9">
    <source>
        <dbReference type="Proteomes" id="UP001317322"/>
    </source>
</evidence>
<feature type="transmembrane region" description="Helical" evidence="6">
    <location>
        <begin position="533"/>
        <end position="550"/>
    </location>
</feature>
<keyword evidence="2" id="KW-1003">Cell membrane</keyword>
<feature type="domain" description="SSD" evidence="7">
    <location>
        <begin position="210"/>
        <end position="335"/>
    </location>
</feature>
<evidence type="ECO:0000259" key="7">
    <source>
        <dbReference type="PROSITE" id="PS50156"/>
    </source>
</evidence>
<evidence type="ECO:0000256" key="2">
    <source>
        <dbReference type="ARBA" id="ARBA00022475"/>
    </source>
</evidence>
<feature type="transmembrane region" description="Helical" evidence="6">
    <location>
        <begin position="186"/>
        <end position="204"/>
    </location>
</feature>
<keyword evidence="4 6" id="KW-1133">Transmembrane helix</keyword>
<dbReference type="Pfam" id="PF03176">
    <property type="entry name" value="MMPL"/>
    <property type="match status" value="2"/>
</dbReference>
<name>A0ABY5K5M3_9CELL</name>
<evidence type="ECO:0000256" key="1">
    <source>
        <dbReference type="ARBA" id="ARBA00004651"/>
    </source>
</evidence>
<feature type="transmembrane region" description="Helical" evidence="6">
    <location>
        <begin position="278"/>
        <end position="302"/>
    </location>
</feature>
<feature type="transmembrane region" description="Helical" evidence="6">
    <location>
        <begin position="642"/>
        <end position="664"/>
    </location>
</feature>
<feature type="transmembrane region" description="Helical" evidence="6">
    <location>
        <begin position="557"/>
        <end position="580"/>
    </location>
</feature>
<dbReference type="PANTHER" id="PTHR33406:SF13">
    <property type="entry name" value="MEMBRANE PROTEIN YDFJ"/>
    <property type="match status" value="1"/>
</dbReference>
<feature type="transmembrane region" description="Helical" evidence="6">
    <location>
        <begin position="237"/>
        <end position="257"/>
    </location>
</feature>
<dbReference type="SUPFAM" id="SSF82866">
    <property type="entry name" value="Multidrug efflux transporter AcrB transmembrane domain"/>
    <property type="match status" value="2"/>
</dbReference>
<dbReference type="PANTHER" id="PTHR33406">
    <property type="entry name" value="MEMBRANE PROTEIN MJ1562-RELATED"/>
    <property type="match status" value="1"/>
</dbReference>
<dbReference type="RefSeq" id="WP_227565165.1">
    <property type="nucleotide sequence ID" value="NZ_CP101989.1"/>
</dbReference>
<feature type="transmembrane region" description="Helical" evidence="6">
    <location>
        <begin position="600"/>
        <end position="621"/>
    </location>
</feature>
<protein>
    <submittedName>
        <fullName evidence="8">MMPL family transporter</fullName>
    </submittedName>
</protein>
<feature type="transmembrane region" description="Helical" evidence="6">
    <location>
        <begin position="27"/>
        <end position="47"/>
    </location>
</feature>
<evidence type="ECO:0000256" key="6">
    <source>
        <dbReference type="SAM" id="Phobius"/>
    </source>
</evidence>
<dbReference type="InterPro" id="IPR000731">
    <property type="entry name" value="SSD"/>
</dbReference>
<reference evidence="8 9" key="1">
    <citation type="submission" date="2022-07" db="EMBL/GenBank/DDBJ databases">
        <title>Novel species in genus cellulomonas.</title>
        <authorList>
            <person name="Ye L."/>
        </authorList>
    </citation>
    <scope>NUCLEOTIDE SEQUENCE [LARGE SCALE GENOMIC DNA]</scope>
    <source>
        <strain evidence="9">zg-Y908</strain>
    </source>
</reference>
<proteinExistence type="predicted"/>
<evidence type="ECO:0000256" key="5">
    <source>
        <dbReference type="ARBA" id="ARBA00023136"/>
    </source>
</evidence>
<feature type="transmembrane region" description="Helical" evidence="6">
    <location>
        <begin position="676"/>
        <end position="702"/>
    </location>
</feature>
<comment type="subcellular location">
    <subcellularLocation>
        <location evidence="1">Cell membrane</location>
        <topology evidence="1">Multi-pass membrane protein</topology>
    </subcellularLocation>
</comment>
<feature type="transmembrane region" description="Helical" evidence="6">
    <location>
        <begin position="211"/>
        <end position="231"/>
    </location>
</feature>
<accession>A0ABY5K5M3</accession>
<organism evidence="8 9">
    <name type="scientific">Cellulomonas wangsupingiae</name>
    <dbReference type="NCBI Taxonomy" id="2968085"/>
    <lineage>
        <taxon>Bacteria</taxon>
        <taxon>Bacillati</taxon>
        <taxon>Actinomycetota</taxon>
        <taxon>Actinomycetes</taxon>
        <taxon>Micrococcales</taxon>
        <taxon>Cellulomonadaceae</taxon>
        <taxon>Cellulomonas</taxon>
    </lineage>
</organism>
<dbReference type="InterPro" id="IPR050545">
    <property type="entry name" value="Mycobact_MmpL"/>
</dbReference>
<dbReference type="Proteomes" id="UP001317322">
    <property type="component" value="Chromosome"/>
</dbReference>
<dbReference type="EMBL" id="CP101989">
    <property type="protein sequence ID" value="UUI64447.1"/>
    <property type="molecule type" value="Genomic_DNA"/>
</dbReference>